<dbReference type="GO" id="GO:0008818">
    <property type="term" value="F:cobalamin 5'-phosphate synthase activity"/>
    <property type="evidence" value="ECO:0007669"/>
    <property type="project" value="UniProtKB-UniRule"/>
</dbReference>
<feature type="transmembrane region" description="Helical" evidence="19">
    <location>
        <begin position="110"/>
        <end position="133"/>
    </location>
</feature>
<organism evidence="20 21">
    <name type="scientific">Billgrantia endophytica</name>
    <dbReference type="NCBI Taxonomy" id="2033802"/>
    <lineage>
        <taxon>Bacteria</taxon>
        <taxon>Pseudomonadati</taxon>
        <taxon>Pseudomonadota</taxon>
        <taxon>Gammaproteobacteria</taxon>
        <taxon>Oceanospirillales</taxon>
        <taxon>Halomonadaceae</taxon>
        <taxon>Billgrantia</taxon>
    </lineage>
</organism>
<comment type="similarity">
    <text evidence="4 19">Belongs to the CobS family.</text>
</comment>
<comment type="catalytic activity">
    <reaction evidence="18 19">
        <text>alpha-ribazole 5'-phosphate + adenosylcob(III)inamide-GDP = adenosylcob(III)alamin 5'-phosphate + GMP + H(+)</text>
        <dbReference type="Rhea" id="RHEA:23560"/>
        <dbReference type="ChEBI" id="CHEBI:15378"/>
        <dbReference type="ChEBI" id="CHEBI:57918"/>
        <dbReference type="ChEBI" id="CHEBI:58115"/>
        <dbReference type="ChEBI" id="CHEBI:60487"/>
        <dbReference type="ChEBI" id="CHEBI:60493"/>
        <dbReference type="EC" id="2.7.8.26"/>
    </reaction>
</comment>
<evidence type="ECO:0000256" key="4">
    <source>
        <dbReference type="ARBA" id="ARBA00010561"/>
    </source>
</evidence>
<evidence type="ECO:0000256" key="16">
    <source>
        <dbReference type="ARBA" id="ARBA00032853"/>
    </source>
</evidence>
<evidence type="ECO:0000313" key="21">
    <source>
        <dbReference type="Proteomes" id="UP000235803"/>
    </source>
</evidence>
<feature type="transmembrane region" description="Helical" evidence="19">
    <location>
        <begin position="181"/>
        <end position="207"/>
    </location>
</feature>
<accession>A0A2N7UE86</accession>
<evidence type="ECO:0000256" key="12">
    <source>
        <dbReference type="ARBA" id="ARBA00022989"/>
    </source>
</evidence>
<keyword evidence="11 19" id="KW-0460">Magnesium</keyword>
<feature type="transmembrane region" description="Helical" evidence="19">
    <location>
        <begin position="62"/>
        <end position="82"/>
    </location>
</feature>
<comment type="subcellular location">
    <subcellularLocation>
        <location evidence="2 19">Cell membrane</location>
        <topology evidence="2 19">Multi-pass membrane protein</topology>
    </subcellularLocation>
</comment>
<protein>
    <recommendedName>
        <fullName evidence="6 19">Adenosylcobinamide-GDP ribazoletransferase</fullName>
        <ecNumber evidence="5 19">2.7.8.26</ecNumber>
    </recommendedName>
    <alternativeName>
        <fullName evidence="16 19">Cobalamin synthase</fullName>
    </alternativeName>
    <alternativeName>
        <fullName evidence="15 19">Cobalamin-5'-phosphate synthase</fullName>
    </alternativeName>
</protein>
<comment type="catalytic activity">
    <reaction evidence="17 19">
        <text>alpha-ribazole + adenosylcob(III)inamide-GDP = adenosylcob(III)alamin + GMP + H(+)</text>
        <dbReference type="Rhea" id="RHEA:16049"/>
        <dbReference type="ChEBI" id="CHEBI:10329"/>
        <dbReference type="ChEBI" id="CHEBI:15378"/>
        <dbReference type="ChEBI" id="CHEBI:18408"/>
        <dbReference type="ChEBI" id="CHEBI:58115"/>
        <dbReference type="ChEBI" id="CHEBI:60487"/>
        <dbReference type="EC" id="2.7.8.26"/>
    </reaction>
</comment>
<keyword evidence="21" id="KW-1185">Reference proteome</keyword>
<dbReference type="RefSeq" id="WP_102651422.1">
    <property type="nucleotide sequence ID" value="NZ_PNRF01000001.1"/>
</dbReference>
<evidence type="ECO:0000256" key="2">
    <source>
        <dbReference type="ARBA" id="ARBA00004651"/>
    </source>
</evidence>
<comment type="caution">
    <text evidence="20">The sequence shown here is derived from an EMBL/GenBank/DDBJ whole genome shotgun (WGS) entry which is preliminary data.</text>
</comment>
<dbReference type="Pfam" id="PF02654">
    <property type="entry name" value="CobS"/>
    <property type="match status" value="1"/>
</dbReference>
<comment type="cofactor">
    <cofactor evidence="1 19">
        <name>Mg(2+)</name>
        <dbReference type="ChEBI" id="CHEBI:18420"/>
    </cofactor>
</comment>
<evidence type="ECO:0000256" key="19">
    <source>
        <dbReference type="HAMAP-Rule" id="MF_00719"/>
    </source>
</evidence>
<dbReference type="OrthoDB" id="9794626at2"/>
<evidence type="ECO:0000313" key="20">
    <source>
        <dbReference type="EMBL" id="PMR78743.1"/>
    </source>
</evidence>
<gene>
    <name evidence="19 20" type="primary">cobS</name>
    <name evidence="20" type="ORF">C1H69_00280</name>
</gene>
<evidence type="ECO:0000256" key="11">
    <source>
        <dbReference type="ARBA" id="ARBA00022842"/>
    </source>
</evidence>
<dbReference type="AlphaFoldDB" id="A0A2N7UE86"/>
<evidence type="ECO:0000256" key="1">
    <source>
        <dbReference type="ARBA" id="ARBA00001946"/>
    </source>
</evidence>
<keyword evidence="7 19" id="KW-1003">Cell membrane</keyword>
<sequence length="252" mass="27427">MKEAGYGLLLAIQFLTRLPVPVECPWTPTTSRWALRCYPLVGLLLGAILAGAAALLREVFPVPLLALALLSLWVALSGGLHLDGLMDVADALGSNAPLERRWAIMKDPQVGSFGMLALIFLLAWKGALLWALLEADVDLMVVMVIPAMGRFGAVLLLCLAPCARREGLAWAWQRHLEHRDLLLSAVPLLLIAWWLTGWLVLMAALLIFLLGHGLAMTRAFRGINGDIVGAGIEGGEVWLLLIAWIWWSSAMG</sequence>
<dbReference type="InterPro" id="IPR003805">
    <property type="entry name" value="CobS"/>
</dbReference>
<evidence type="ECO:0000256" key="6">
    <source>
        <dbReference type="ARBA" id="ARBA00015850"/>
    </source>
</evidence>
<evidence type="ECO:0000256" key="15">
    <source>
        <dbReference type="ARBA" id="ARBA00032605"/>
    </source>
</evidence>
<comment type="function">
    <text evidence="14 19">Joins adenosylcobinamide-GDP and alpha-ribazole to generate adenosylcobalamin (Ado-cobalamin). Also synthesizes adenosylcobalamin 5'-phosphate from adenosylcobinamide-GDP and alpha-ribazole 5'-phosphate.</text>
</comment>
<dbReference type="PANTHER" id="PTHR34148">
    <property type="entry name" value="ADENOSYLCOBINAMIDE-GDP RIBAZOLETRANSFERASE"/>
    <property type="match status" value="1"/>
</dbReference>
<evidence type="ECO:0000256" key="5">
    <source>
        <dbReference type="ARBA" id="ARBA00013200"/>
    </source>
</evidence>
<dbReference type="GO" id="GO:0051073">
    <property type="term" value="F:adenosylcobinamide-GDP ribazoletransferase activity"/>
    <property type="evidence" value="ECO:0007669"/>
    <property type="project" value="UniProtKB-UniRule"/>
</dbReference>
<dbReference type="GO" id="GO:0009236">
    <property type="term" value="P:cobalamin biosynthetic process"/>
    <property type="evidence" value="ECO:0007669"/>
    <property type="project" value="UniProtKB-UniRule"/>
</dbReference>
<keyword evidence="12 19" id="KW-1133">Transmembrane helix</keyword>
<keyword evidence="9 19" id="KW-0808">Transferase</keyword>
<evidence type="ECO:0000256" key="10">
    <source>
        <dbReference type="ARBA" id="ARBA00022692"/>
    </source>
</evidence>
<name>A0A2N7UE86_9GAMM</name>
<dbReference type="EC" id="2.7.8.26" evidence="5 19"/>
<keyword evidence="8 19" id="KW-0169">Cobalamin biosynthesis</keyword>
<evidence type="ECO:0000256" key="13">
    <source>
        <dbReference type="ARBA" id="ARBA00023136"/>
    </source>
</evidence>
<dbReference type="HAMAP" id="MF_00719">
    <property type="entry name" value="CobS"/>
    <property type="match status" value="1"/>
</dbReference>
<dbReference type="GO" id="GO:0005886">
    <property type="term" value="C:plasma membrane"/>
    <property type="evidence" value="ECO:0007669"/>
    <property type="project" value="UniProtKB-SubCell"/>
</dbReference>
<evidence type="ECO:0000256" key="9">
    <source>
        <dbReference type="ARBA" id="ARBA00022679"/>
    </source>
</evidence>
<evidence type="ECO:0000256" key="14">
    <source>
        <dbReference type="ARBA" id="ARBA00025228"/>
    </source>
</evidence>
<keyword evidence="10 19" id="KW-0812">Transmembrane</keyword>
<evidence type="ECO:0000256" key="18">
    <source>
        <dbReference type="ARBA" id="ARBA00049504"/>
    </source>
</evidence>
<evidence type="ECO:0000256" key="3">
    <source>
        <dbReference type="ARBA" id="ARBA00004663"/>
    </source>
</evidence>
<evidence type="ECO:0000256" key="8">
    <source>
        <dbReference type="ARBA" id="ARBA00022573"/>
    </source>
</evidence>
<keyword evidence="13 19" id="KW-0472">Membrane</keyword>
<evidence type="ECO:0000256" key="7">
    <source>
        <dbReference type="ARBA" id="ARBA00022475"/>
    </source>
</evidence>
<dbReference type="PANTHER" id="PTHR34148:SF1">
    <property type="entry name" value="ADENOSYLCOBINAMIDE-GDP RIBAZOLETRANSFERASE"/>
    <property type="match status" value="1"/>
</dbReference>
<feature type="transmembrane region" description="Helical" evidence="19">
    <location>
        <begin position="227"/>
        <end position="247"/>
    </location>
</feature>
<dbReference type="NCBIfam" id="TIGR00317">
    <property type="entry name" value="cobS"/>
    <property type="match status" value="1"/>
</dbReference>
<evidence type="ECO:0000256" key="17">
    <source>
        <dbReference type="ARBA" id="ARBA00048623"/>
    </source>
</evidence>
<dbReference type="UniPathway" id="UPA00148">
    <property type="reaction ID" value="UER00238"/>
</dbReference>
<feature type="transmembrane region" description="Helical" evidence="19">
    <location>
        <begin position="37"/>
        <end position="56"/>
    </location>
</feature>
<comment type="pathway">
    <text evidence="3 19">Cofactor biosynthesis; adenosylcobalamin biosynthesis; adenosylcobalamin from cob(II)yrinate a,c-diamide: step 7/7.</text>
</comment>
<proteinExistence type="inferred from homology"/>
<dbReference type="EMBL" id="PNRF01000001">
    <property type="protein sequence ID" value="PMR78743.1"/>
    <property type="molecule type" value="Genomic_DNA"/>
</dbReference>
<dbReference type="Proteomes" id="UP000235803">
    <property type="component" value="Unassembled WGS sequence"/>
</dbReference>
<reference evidence="20 21" key="1">
    <citation type="submission" date="2018-01" db="EMBL/GenBank/DDBJ databases">
        <title>Halomonas endophytica sp. nov., isolated from storage liquid in the stems of Populus euphratica.</title>
        <authorList>
            <person name="Chen C."/>
        </authorList>
    </citation>
    <scope>NUCLEOTIDE SEQUENCE [LARGE SCALE GENOMIC DNA]</scope>
    <source>
        <strain evidence="20 21">MC28</strain>
    </source>
</reference>